<sequence>MKKDVRENKMVTGPNSNKAEGKPSADKKGDVHGKKSTPPER</sequence>
<protein>
    <recommendedName>
        <fullName evidence="3">YuzL family protein</fullName>
    </recommendedName>
</protein>
<evidence type="ECO:0008006" key="3">
    <source>
        <dbReference type="Google" id="ProtNLM"/>
    </source>
</evidence>
<accession>A0A8S5N5I2</accession>
<proteinExistence type="predicted"/>
<evidence type="ECO:0000256" key="1">
    <source>
        <dbReference type="SAM" id="MobiDB-lite"/>
    </source>
</evidence>
<feature type="compositionally biased region" description="Basic and acidic residues" evidence="1">
    <location>
        <begin position="19"/>
        <end position="41"/>
    </location>
</feature>
<reference evidence="2" key="1">
    <citation type="journal article" date="2021" name="Proc. Natl. Acad. Sci. U.S.A.">
        <title>A Catalog of Tens of Thousands of Viruses from Human Metagenomes Reveals Hidden Associations with Chronic Diseases.</title>
        <authorList>
            <person name="Tisza M.J."/>
            <person name="Buck C.B."/>
        </authorList>
    </citation>
    <scope>NUCLEOTIDE SEQUENCE</scope>
    <source>
        <strain evidence="2">CtxfQ4</strain>
    </source>
</reference>
<organism evidence="2">
    <name type="scientific">Siphoviridae sp. ctxfQ4</name>
    <dbReference type="NCBI Taxonomy" id="2826521"/>
    <lineage>
        <taxon>Viruses</taxon>
        <taxon>Duplodnaviria</taxon>
        <taxon>Heunggongvirae</taxon>
        <taxon>Uroviricota</taxon>
        <taxon>Caudoviricetes</taxon>
    </lineage>
</organism>
<evidence type="ECO:0000313" key="2">
    <source>
        <dbReference type="EMBL" id="DAD89929.1"/>
    </source>
</evidence>
<dbReference type="EMBL" id="BK015072">
    <property type="protein sequence ID" value="DAD89929.1"/>
    <property type="molecule type" value="Genomic_DNA"/>
</dbReference>
<feature type="region of interest" description="Disordered" evidence="1">
    <location>
        <begin position="1"/>
        <end position="41"/>
    </location>
</feature>
<name>A0A8S5N5I2_9CAUD</name>